<dbReference type="InterPro" id="IPR027417">
    <property type="entry name" value="P-loop_NTPase"/>
</dbReference>
<dbReference type="Gene3D" id="3.40.50.300">
    <property type="entry name" value="P-loop containing nucleotide triphosphate hydrolases"/>
    <property type="match status" value="1"/>
</dbReference>
<dbReference type="InterPro" id="IPR043504">
    <property type="entry name" value="Peptidase_S1_PA_chymotrypsin"/>
</dbReference>
<evidence type="ECO:0000313" key="5">
    <source>
        <dbReference type="Proteomes" id="UP000319313"/>
    </source>
</evidence>
<dbReference type="Pfam" id="PF13365">
    <property type="entry name" value="Trypsin_2"/>
    <property type="match status" value="1"/>
</dbReference>
<dbReference type="Proteomes" id="UP000319313">
    <property type="component" value="Unassembled WGS sequence"/>
</dbReference>
<protein>
    <submittedName>
        <fullName evidence="4">HD domain-containing protein</fullName>
    </submittedName>
</protein>
<sequence>MKWEDICDCVVEIRKNPSNSLVGTGFFISEDGLLLTCSHVITQAGGLKNIRIKGEKVEQVYIGGDNGDDFAILDFKGYKLGKVFLHPNLIESGKFKSFGFGDSECTSGSEKTGEIIGKNIFDKLGLRLKLSTLVDFQKFTGGESGSPIFSYIDGEYKVVGMLTSRYMQEGGLAISIQTIFDRLKTWLKVQDSLPLLDAKEDYLQSLNSYILNNHLDKYYNSVSCVQEDNLSYYSKLFTYICNSDNQVLNTDNLFEHISEKIISANSQLPLLIKGISGTGKTSFLNLLYWYFYEKSKNNKNNLEDNLIPIFINLHKLCRSNLIPFLGLTYRERITNLILNKHSAIYDPNVDYKQIITHLIQTQHRNKFLIILDGYDGCSESEEDVVSYLLDNYPERNKCKFVIATRQTGDAINTYPPDAISIDPDETLVFNSINIRNQDASKFITDFLKISSNYRCAEIIDLEKRAKDFISMIEKFKIEDVDIFLLGLLKCKIKANSPDLYLSDLLKSYCREFLQEYQHYTPDFNTEKLLDRSAEIAFYEGYQKLERGEIDNFLLELAHGHPQVNDYLVARHVIYNFFKIVDDSNDNDFKKIDTVLKYVQPNRINRLCKEIINKKARYQEKALNATKIVLKNDEFHPYSKAFACYIAGRLTNKRCAIRSKLILKDFKETLKSDYSNNLKLNTNDLNLHIFLLRTVYVSLSYLNDRDAQKEYVLTLLKDKQADMLNRGFHLEYYGDEPNEDPNNEPLQLLDKDSLGSCSKTIRKLCSRLRSGDGQINPLINIELHTVCSLVQHRLVKGSLDDESRTLVSDVIKLFLYDSKYSNQVQPPELYKYISMIYQNLQERDFDIIGNIFLKFYKIKFQKRAGWVKEDRNMFVPDSHVGESVADHIYGTYLIASFLLPDKWNKDSKYDKKQIIDMLLIHDLSEAITGDIIGKKETDRKNEEEIYKEIELLDTYDGFAKLNYIAKLWGDFEREENLNSKIAKEIDKLDNLIQLWIYAADFNKIPHDFTEWHEGIQRSINTEIGVEIRNRLLKFYEKFYKSKIENLLKKYGFS</sequence>
<dbReference type="PANTHER" id="PTHR11845">
    <property type="entry name" value="5'-DEOXYNUCLEOTIDASE HDDC2"/>
    <property type="match status" value="1"/>
</dbReference>
<dbReference type="SUPFAM" id="SSF109604">
    <property type="entry name" value="HD-domain/PDEase-like"/>
    <property type="match status" value="1"/>
</dbReference>
<proteinExistence type="predicted"/>
<dbReference type="GO" id="GO:0046872">
    <property type="term" value="F:metal ion binding"/>
    <property type="evidence" value="ECO:0007669"/>
    <property type="project" value="UniProtKB-KW"/>
</dbReference>
<dbReference type="InterPro" id="IPR039356">
    <property type="entry name" value="YfbR/HDDC2"/>
</dbReference>
<dbReference type="SUPFAM" id="SSF50494">
    <property type="entry name" value="Trypsin-like serine proteases"/>
    <property type="match status" value="1"/>
</dbReference>
<dbReference type="AlphaFoldDB" id="A0A552DLP9"/>
<dbReference type="PANTHER" id="PTHR11845:SF13">
    <property type="entry name" value="5'-DEOXYNUCLEOTIDASE HDDC2"/>
    <property type="match status" value="1"/>
</dbReference>
<dbReference type="Gene3D" id="1.10.3210.10">
    <property type="entry name" value="Hypothetical protein af1432"/>
    <property type="match status" value="1"/>
</dbReference>
<comment type="caution">
    <text evidence="4">The sequence shown here is derived from an EMBL/GenBank/DDBJ whole genome shotgun (WGS) entry which is preliminary data.</text>
</comment>
<reference evidence="4 5" key="1">
    <citation type="submission" date="2019-01" db="EMBL/GenBank/DDBJ databases">
        <title>Coherence of Microcystis species and biogeography revealed through population genomics.</title>
        <authorList>
            <person name="Perez-Carrascal O.M."/>
            <person name="Terrat Y."/>
            <person name="Giani A."/>
            <person name="Fortin N."/>
            <person name="Tromas N."/>
            <person name="Shapiro B.J."/>
        </authorList>
    </citation>
    <scope>NUCLEOTIDE SEQUENCE [LARGE SCALE GENOMIC DNA]</scope>
    <source>
        <strain evidence="4">Ma_SC_T_19800800_S464</strain>
    </source>
</reference>
<feature type="domain" description="HD" evidence="3">
    <location>
        <begin position="856"/>
        <end position="1002"/>
    </location>
</feature>
<evidence type="ECO:0000256" key="2">
    <source>
        <dbReference type="ARBA" id="ARBA00022801"/>
    </source>
</evidence>
<dbReference type="Pfam" id="PF13023">
    <property type="entry name" value="HD_3"/>
    <property type="match status" value="1"/>
</dbReference>
<dbReference type="InterPro" id="IPR009003">
    <property type="entry name" value="Peptidase_S1_PA"/>
</dbReference>
<dbReference type="GO" id="GO:0005737">
    <property type="term" value="C:cytoplasm"/>
    <property type="evidence" value="ECO:0007669"/>
    <property type="project" value="TreeGrafter"/>
</dbReference>
<dbReference type="GO" id="GO:0002953">
    <property type="term" value="F:5'-deoxynucleotidase activity"/>
    <property type="evidence" value="ECO:0007669"/>
    <property type="project" value="InterPro"/>
</dbReference>
<keyword evidence="2" id="KW-0378">Hydrolase</keyword>
<dbReference type="Gene3D" id="2.40.10.10">
    <property type="entry name" value="Trypsin-like serine proteases"/>
    <property type="match status" value="2"/>
</dbReference>
<evidence type="ECO:0000259" key="3">
    <source>
        <dbReference type="Pfam" id="PF13023"/>
    </source>
</evidence>
<evidence type="ECO:0000256" key="1">
    <source>
        <dbReference type="ARBA" id="ARBA00022723"/>
    </source>
</evidence>
<keyword evidence="1" id="KW-0479">Metal-binding</keyword>
<dbReference type="EMBL" id="SFBL01000156">
    <property type="protein sequence ID" value="TRU23150.1"/>
    <property type="molecule type" value="Genomic_DNA"/>
</dbReference>
<evidence type="ECO:0000313" key="4">
    <source>
        <dbReference type="EMBL" id="TRU23150.1"/>
    </source>
</evidence>
<gene>
    <name evidence="4" type="ORF">EWV81_16770</name>
</gene>
<accession>A0A552DLP9</accession>
<dbReference type="InterPro" id="IPR006674">
    <property type="entry name" value="HD_domain"/>
</dbReference>
<organism evidence="4 5">
    <name type="scientific">Microcystis aeruginosa Ma_SC_T_19800800_S464</name>
    <dbReference type="NCBI Taxonomy" id="2486257"/>
    <lineage>
        <taxon>Bacteria</taxon>
        <taxon>Bacillati</taxon>
        <taxon>Cyanobacteriota</taxon>
        <taxon>Cyanophyceae</taxon>
        <taxon>Oscillatoriophycideae</taxon>
        <taxon>Chroococcales</taxon>
        <taxon>Microcystaceae</taxon>
        <taxon>Microcystis</taxon>
    </lineage>
</organism>
<dbReference type="SUPFAM" id="SSF52540">
    <property type="entry name" value="P-loop containing nucleoside triphosphate hydrolases"/>
    <property type="match status" value="1"/>
</dbReference>
<name>A0A552DLP9_MICAE</name>